<dbReference type="Gene3D" id="3.40.47.10">
    <property type="match status" value="1"/>
</dbReference>
<sequence length="1991" mass="206062">LENRWLDGTELDAGYWYRNLRHTVRFADATTALAADGYRAFIEVSPHPVLVPSITETLDNHTQDPTVATGTLRRDDGGLDRLLLSAAELHVRGITVDWTPTYSHAGPVRPADLPTYAFQHKRYWLEPGPARGDLADAGLDAAGHPLLEAGLTLAGSESAVFTSRLTTRGLPWLADHRVGGAVLVPGTALLDALVHAGETLAAPVVEELTISAPVVVPDGGGIDLQLHVAEPVDGRRTVRLLTRTGTGAGREWAENATGVLVADPGDSPTSDSPLTGTDLVQWPPAGALPLDLAGLYDRLTVDYGPAFRAVESAWTRDGRVYAQLRLPAGTEPTGYGLHPALLDAALHPLTAAGFFPEPDRPRLAFSWSGVRLYAAGARSLRVVVAHAGPDTLALRAADDSGAPVVDVAALTVRPVDPARLVPSQAALHEVVWVPAPAADQPADSGSWAYHADLGGAVPPPVVLLPVGDGDRRATVPERVHAVGGEVLRALQDWLADPRTQESTLVVVTRPGDLVHEPVRGLVRAAQSENPERFVLVEAEDPAAAPAAHAALPGEPQIAVRGGQRSVARLRRAEQPSPALPSRLAGGTVLVTGATGGLGRLLAAHLVRAHGVRELLLISRSGVSEAQLAELSGLGAEVRAVAADAADRDALAAVVASVAERLSAVVHVAGVVADGVIGALDADAWATALRPKVDAAWHLHELTADLELSAFILYSSASGVLGGAGQGNYAAGNAFLDALAAHRHSLGLPAVSLAWGLWAESAGMGGRLSATDLARMARSGTRPLSAEQGLGLFDAALESDRAALVPIRLDYSALGRAGGDTPALLRELAPTRPSRRALRLAVTSAADGGGAPLAARLAALSDRERDELLLGVVRDTAAAVLGHASAATLDVQRAFKELGIDSLTAVELRNRLGAATGLRLPATLVFNYPTPSALAAHLRTELVGEAPQSAPAALEQPRATPADDPIAIVGTACRFPGGLDSADDLWSFVASGGDAITALPVDRGWDLEGSYDPDPDVAGRTYVRGGGFLPGIADFDAAFFGINPREALAMDPQQRLLLEVSWEVLERAGIDPAALRATATGVFIGTHGQDYGTHGTGGQADEGYLVTGNAGSVLSGRLSYTLGLEGPAVTVDTACSSSLVALHLAAQALRAGECDLALAGGASVMSTLEGVIGFSRQRGLATDGRSKAFADTADGFGMSEGVGVLLLERLSDARRSGHEVLAVVRGSAVNQDGASNGLTAPNGPSQERVIRQALANAGLSATDVDAVEAHGTGTPLGDPIEAHALLATYGAGRPAERPLWFGSVKSNIGHTQAAAGAAGVIKMVEAIRHRRLPRTLHADTPSSHIDWSSGGIRLLTEDREWSAGDGKPRRAGVSAFGVSGTNAHVIIEEPEAASERTGPPTGPSTEAGGTDAAEPSGTVQAEGSRQVVVPWPVSAATPAALRAQARRLAEYAAGRPGLDAAGVGRTLSTARTLLPERAVVVAAGRASALDGLASLARGEAGPLLATGTADVEGRRVFVFPGQGAQWAGMGRALLAESPVFAESLGLVAEALSPYVDWSLLDAVRDGVPSLDRVDVVQPVSFAVMVSLARVWQSLGVTPEAVVGHSQGEIAAAHIAGALTLQDAAAVVALRSQAIARGLAGRGGMVSLAVPVEAVQERLGNGIELAAVNGPTSVVVAGDPTALNTLVAAYEAEGIRVRRVPVDYASHTSHVEAIETDLAHLLADVKPQSAHTPIYSTLENRWLDGTELDAGYWYRNLRHTVRFADATTALAADGYRAFIEVSPHPVLAHSLSEALDLAAPRRPSVVTGTLRRDDGGLDRLLLSAAELYVRGITVDWTPAFAHAGPVRPADLPTYAFQHRHYWLESAPATTTSGAPPMDTGTDVDDIATDAAPGAALARKLAGLAPQERAAVLLDLVRGEAAAVLGHEAAESVGPDTVFFDVGFVSLTAVELRNRLQAATGLELPALLVFDQPTPADVASQLGTLLAGSTNEGS</sequence>
<keyword evidence="5" id="KW-0045">Antibiotic biosynthesis</keyword>
<dbReference type="SUPFAM" id="SSF52151">
    <property type="entry name" value="FabD/lysophospholipase-like"/>
    <property type="match status" value="2"/>
</dbReference>
<dbReference type="SMART" id="SM00826">
    <property type="entry name" value="PKS_DH"/>
    <property type="match status" value="1"/>
</dbReference>
<evidence type="ECO:0000313" key="13">
    <source>
        <dbReference type="EMBL" id="SHN29467.1"/>
    </source>
</evidence>
<dbReference type="SMART" id="SM00823">
    <property type="entry name" value="PKS_PP"/>
    <property type="match status" value="2"/>
</dbReference>
<dbReference type="Pfam" id="PF00109">
    <property type="entry name" value="ketoacyl-synt"/>
    <property type="match status" value="1"/>
</dbReference>
<evidence type="ECO:0000256" key="2">
    <source>
        <dbReference type="ARBA" id="ARBA00022450"/>
    </source>
</evidence>
<dbReference type="InterPro" id="IPR049551">
    <property type="entry name" value="PKS_DH_C"/>
</dbReference>
<evidence type="ECO:0000259" key="11">
    <source>
        <dbReference type="PROSITE" id="PS52004"/>
    </source>
</evidence>
<dbReference type="InterPro" id="IPR016039">
    <property type="entry name" value="Thiolase-like"/>
</dbReference>
<dbReference type="CDD" id="cd00833">
    <property type="entry name" value="PKS"/>
    <property type="match status" value="1"/>
</dbReference>
<dbReference type="FunFam" id="3.40.366.10:FF:000002">
    <property type="entry name" value="Probable polyketide synthase 2"/>
    <property type="match status" value="1"/>
</dbReference>
<dbReference type="InterPro" id="IPR032821">
    <property type="entry name" value="PKS_assoc"/>
</dbReference>
<evidence type="ECO:0000256" key="5">
    <source>
        <dbReference type="ARBA" id="ARBA00023194"/>
    </source>
</evidence>
<dbReference type="InterPro" id="IPR016036">
    <property type="entry name" value="Malonyl_transacylase_ACP-bd"/>
</dbReference>
<dbReference type="Pfam" id="PF21089">
    <property type="entry name" value="PKS_DH_N"/>
    <property type="match status" value="1"/>
</dbReference>
<dbReference type="SUPFAM" id="SSF55048">
    <property type="entry name" value="Probable ACP-binding domain of malonyl-CoA ACP transacylase"/>
    <property type="match status" value="1"/>
</dbReference>
<dbReference type="Gene3D" id="3.40.50.720">
    <property type="entry name" value="NAD(P)-binding Rossmann-like Domain"/>
    <property type="match status" value="1"/>
</dbReference>
<name>A0A1M7QET1_9ACTN</name>
<gene>
    <name evidence="13" type="ORF">SAMN05216499_13347</name>
</gene>
<dbReference type="InterPro" id="IPR057326">
    <property type="entry name" value="KR_dom"/>
</dbReference>
<dbReference type="InterPro" id="IPR001227">
    <property type="entry name" value="Ac_transferase_dom_sf"/>
</dbReference>
<feature type="domain" description="PKS/mFAS DH" evidence="12">
    <location>
        <begin position="144"/>
        <end position="421"/>
    </location>
</feature>
<dbReference type="OrthoDB" id="9778690at2"/>
<dbReference type="InterPro" id="IPR020841">
    <property type="entry name" value="PKS_Beta-ketoAc_synthase_dom"/>
</dbReference>
<evidence type="ECO:0000259" key="10">
    <source>
        <dbReference type="PROSITE" id="PS50075"/>
    </source>
</evidence>
<dbReference type="InterPro" id="IPR016035">
    <property type="entry name" value="Acyl_Trfase/lysoPLipase"/>
</dbReference>
<dbReference type="InterPro" id="IPR036736">
    <property type="entry name" value="ACP-like_sf"/>
</dbReference>
<dbReference type="Gene3D" id="3.30.70.3290">
    <property type="match status" value="1"/>
</dbReference>
<dbReference type="InterPro" id="IPR018201">
    <property type="entry name" value="Ketoacyl_synth_AS"/>
</dbReference>
<dbReference type="InterPro" id="IPR014030">
    <property type="entry name" value="Ketoacyl_synth_N"/>
</dbReference>
<dbReference type="PROSITE" id="PS00606">
    <property type="entry name" value="KS3_1"/>
    <property type="match status" value="1"/>
</dbReference>
<dbReference type="GO" id="GO:0004315">
    <property type="term" value="F:3-oxoacyl-[acyl-carrier-protein] synthase activity"/>
    <property type="evidence" value="ECO:0007669"/>
    <property type="project" value="InterPro"/>
</dbReference>
<feature type="domain" description="Carrier" evidence="10">
    <location>
        <begin position="1908"/>
        <end position="1983"/>
    </location>
</feature>
<dbReference type="Pfam" id="PF16197">
    <property type="entry name" value="KAsynt_C_assoc"/>
    <property type="match status" value="1"/>
</dbReference>
<dbReference type="Pfam" id="PF00698">
    <property type="entry name" value="Acyl_transf_1"/>
    <property type="match status" value="2"/>
</dbReference>
<keyword evidence="7" id="KW-0012">Acyltransferase</keyword>
<dbReference type="PANTHER" id="PTHR43775:SF51">
    <property type="entry name" value="INACTIVE PHENOLPHTHIOCEROL SYNTHESIS POLYKETIDE SYNTHASE TYPE I PKS1-RELATED"/>
    <property type="match status" value="1"/>
</dbReference>
<dbReference type="GO" id="GO:0033068">
    <property type="term" value="P:macrolide biosynthetic process"/>
    <property type="evidence" value="ECO:0007669"/>
    <property type="project" value="UniProtKB-ARBA"/>
</dbReference>
<dbReference type="SUPFAM" id="SSF47336">
    <property type="entry name" value="ACP-like"/>
    <property type="match status" value="2"/>
</dbReference>
<dbReference type="InterPro" id="IPR036291">
    <property type="entry name" value="NAD(P)-bd_dom_sf"/>
</dbReference>
<dbReference type="GO" id="GO:0004312">
    <property type="term" value="F:fatty acid synthase activity"/>
    <property type="evidence" value="ECO:0007669"/>
    <property type="project" value="TreeGrafter"/>
</dbReference>
<dbReference type="InterPro" id="IPR042104">
    <property type="entry name" value="PKS_dehydratase_sf"/>
</dbReference>
<feature type="region of interest" description="N-terminal hotdog fold" evidence="8">
    <location>
        <begin position="144"/>
        <end position="267"/>
    </location>
</feature>
<keyword evidence="14" id="KW-1185">Reference proteome</keyword>
<keyword evidence="3" id="KW-0597">Phosphoprotein</keyword>
<dbReference type="SMART" id="SM00822">
    <property type="entry name" value="PKS_KR"/>
    <property type="match status" value="1"/>
</dbReference>
<dbReference type="FunFam" id="1.10.1200.10:FF:000007">
    <property type="entry name" value="Probable polyketide synthase pks17"/>
    <property type="match status" value="2"/>
</dbReference>
<keyword evidence="6" id="KW-0511">Multifunctional enzyme</keyword>
<evidence type="ECO:0000256" key="6">
    <source>
        <dbReference type="ARBA" id="ARBA00023268"/>
    </source>
</evidence>
<dbReference type="InterPro" id="IPR020806">
    <property type="entry name" value="PKS_PP-bd"/>
</dbReference>
<dbReference type="SMART" id="SM01294">
    <property type="entry name" value="PKS_PP_betabranch"/>
    <property type="match status" value="1"/>
</dbReference>
<dbReference type="PROSITE" id="PS52019">
    <property type="entry name" value="PKS_MFAS_DH"/>
    <property type="match status" value="1"/>
</dbReference>
<dbReference type="InterPro" id="IPR050091">
    <property type="entry name" value="PKS_NRPS_Biosynth_Enz"/>
</dbReference>
<dbReference type="EMBL" id="FRBI01000033">
    <property type="protein sequence ID" value="SHN29467.1"/>
    <property type="molecule type" value="Genomic_DNA"/>
</dbReference>
<evidence type="ECO:0000256" key="8">
    <source>
        <dbReference type="PROSITE-ProRule" id="PRU01363"/>
    </source>
</evidence>
<dbReference type="InterPro" id="IPR006162">
    <property type="entry name" value="Ppantetheine_attach_site"/>
</dbReference>
<dbReference type="Gene3D" id="3.40.366.10">
    <property type="entry name" value="Malonyl-Coenzyme A Acyl Carrier Protein, domain 2"/>
    <property type="match status" value="2"/>
</dbReference>
<dbReference type="PROSITE" id="PS00012">
    <property type="entry name" value="PHOSPHOPANTETHEINE"/>
    <property type="match status" value="1"/>
</dbReference>
<dbReference type="STRING" id="310782.SAMN05216499_13347"/>
<dbReference type="Proteomes" id="UP000184111">
    <property type="component" value="Unassembled WGS sequence"/>
</dbReference>
<keyword evidence="4 13" id="KW-0808">Transferase</keyword>
<dbReference type="GO" id="GO:0031177">
    <property type="term" value="F:phosphopantetheine binding"/>
    <property type="evidence" value="ECO:0007669"/>
    <property type="project" value="InterPro"/>
</dbReference>
<comment type="pathway">
    <text evidence="1">Antibiotic biosynthesis.</text>
</comment>
<dbReference type="InterPro" id="IPR020807">
    <property type="entry name" value="PKS_DH"/>
</dbReference>
<feature type="domain" description="Carrier" evidence="10">
    <location>
        <begin position="866"/>
        <end position="941"/>
    </location>
</feature>
<dbReference type="Gene3D" id="3.10.129.110">
    <property type="entry name" value="Polyketide synthase dehydratase"/>
    <property type="match status" value="1"/>
</dbReference>
<dbReference type="SUPFAM" id="SSF53901">
    <property type="entry name" value="Thiolase-like"/>
    <property type="match status" value="1"/>
</dbReference>
<evidence type="ECO:0000256" key="1">
    <source>
        <dbReference type="ARBA" id="ARBA00004792"/>
    </source>
</evidence>
<dbReference type="SUPFAM" id="SSF51735">
    <property type="entry name" value="NAD(P)-binding Rossmann-fold domains"/>
    <property type="match status" value="2"/>
</dbReference>
<accession>A0A1M7QET1</accession>
<evidence type="ECO:0000313" key="14">
    <source>
        <dbReference type="Proteomes" id="UP000184111"/>
    </source>
</evidence>
<feature type="region of interest" description="Disordered" evidence="9">
    <location>
        <begin position="1388"/>
        <end position="1424"/>
    </location>
</feature>
<dbReference type="FunFam" id="3.40.47.10:FF:000019">
    <property type="entry name" value="Polyketide synthase type I"/>
    <property type="match status" value="1"/>
</dbReference>
<evidence type="ECO:0000256" key="4">
    <source>
        <dbReference type="ARBA" id="ARBA00022679"/>
    </source>
</evidence>
<feature type="non-terminal residue" evidence="13">
    <location>
        <position position="1"/>
    </location>
</feature>
<dbReference type="SMART" id="SM00827">
    <property type="entry name" value="PKS_AT"/>
    <property type="match status" value="1"/>
</dbReference>
<evidence type="ECO:0000256" key="9">
    <source>
        <dbReference type="SAM" id="MobiDB-lite"/>
    </source>
</evidence>
<proteinExistence type="predicted"/>
<protein>
    <submittedName>
        <fullName evidence="13">Acyl transferase domain-containing protein</fullName>
    </submittedName>
</protein>
<evidence type="ECO:0000256" key="3">
    <source>
        <dbReference type="ARBA" id="ARBA00022553"/>
    </source>
</evidence>
<dbReference type="Pfam" id="PF08659">
    <property type="entry name" value="KR"/>
    <property type="match status" value="1"/>
</dbReference>
<feature type="domain" description="Ketosynthase family 3 (KS3)" evidence="11">
    <location>
        <begin position="962"/>
        <end position="1388"/>
    </location>
</feature>
<feature type="active site" description="Proton donor; for dehydratase activity" evidence="8">
    <location>
        <position position="343"/>
    </location>
</feature>
<evidence type="ECO:0000256" key="7">
    <source>
        <dbReference type="ARBA" id="ARBA00023315"/>
    </source>
</evidence>
<feature type="region of interest" description="C-terminal hotdog fold" evidence="8">
    <location>
        <begin position="287"/>
        <end position="421"/>
    </location>
</feature>
<dbReference type="InterPro" id="IPR013968">
    <property type="entry name" value="PKS_KR"/>
</dbReference>
<organism evidence="13 14">
    <name type="scientific">Actinacidiphila paucisporea</name>
    <dbReference type="NCBI Taxonomy" id="310782"/>
    <lineage>
        <taxon>Bacteria</taxon>
        <taxon>Bacillati</taxon>
        <taxon>Actinomycetota</taxon>
        <taxon>Actinomycetes</taxon>
        <taxon>Kitasatosporales</taxon>
        <taxon>Streptomycetaceae</taxon>
        <taxon>Actinacidiphila</taxon>
    </lineage>
</organism>
<dbReference type="PROSITE" id="PS52004">
    <property type="entry name" value="KS3_2"/>
    <property type="match status" value="1"/>
</dbReference>
<feature type="active site" description="Proton acceptor; for dehydratase activity" evidence="8">
    <location>
        <position position="176"/>
    </location>
</feature>
<dbReference type="InterPro" id="IPR049552">
    <property type="entry name" value="PKS_DH_N"/>
</dbReference>
<dbReference type="PROSITE" id="PS50075">
    <property type="entry name" value="CARRIER"/>
    <property type="match status" value="2"/>
</dbReference>
<dbReference type="Pfam" id="PF02801">
    <property type="entry name" value="Ketoacyl-synt_C"/>
    <property type="match status" value="1"/>
</dbReference>
<dbReference type="InterPro" id="IPR014031">
    <property type="entry name" value="Ketoacyl_synth_C"/>
</dbReference>
<keyword evidence="2" id="KW-0596">Phosphopantetheine</keyword>
<dbReference type="InterPro" id="IPR009081">
    <property type="entry name" value="PP-bd_ACP"/>
</dbReference>
<dbReference type="Gene3D" id="1.10.1200.10">
    <property type="entry name" value="ACP-like"/>
    <property type="match status" value="2"/>
</dbReference>
<dbReference type="SMART" id="SM00825">
    <property type="entry name" value="PKS_KS"/>
    <property type="match status" value="1"/>
</dbReference>
<dbReference type="CDD" id="cd08956">
    <property type="entry name" value="KR_3_FAS_SDR_x"/>
    <property type="match status" value="1"/>
</dbReference>
<evidence type="ECO:0000259" key="12">
    <source>
        <dbReference type="PROSITE" id="PS52019"/>
    </source>
</evidence>
<dbReference type="RefSeq" id="WP_143172629.1">
    <property type="nucleotide sequence ID" value="NZ_FRBI01000033.1"/>
</dbReference>
<dbReference type="InterPro" id="IPR049900">
    <property type="entry name" value="PKS_mFAS_DH"/>
</dbReference>
<dbReference type="Pfam" id="PF00550">
    <property type="entry name" value="PP-binding"/>
    <property type="match status" value="2"/>
</dbReference>
<dbReference type="GO" id="GO:0006633">
    <property type="term" value="P:fatty acid biosynthetic process"/>
    <property type="evidence" value="ECO:0007669"/>
    <property type="project" value="InterPro"/>
</dbReference>
<reference evidence="13 14" key="1">
    <citation type="submission" date="2016-11" db="EMBL/GenBank/DDBJ databases">
        <authorList>
            <person name="Jaros S."/>
            <person name="Januszkiewicz K."/>
            <person name="Wedrychowicz H."/>
        </authorList>
    </citation>
    <scope>NUCLEOTIDE SEQUENCE [LARGE SCALE GENOMIC DNA]</scope>
    <source>
        <strain evidence="13 14">CGMCC 4.2025</strain>
    </source>
</reference>
<dbReference type="PANTHER" id="PTHR43775">
    <property type="entry name" value="FATTY ACID SYNTHASE"/>
    <property type="match status" value="1"/>
</dbReference>
<dbReference type="InterPro" id="IPR014043">
    <property type="entry name" value="Acyl_transferase_dom"/>
</dbReference>
<dbReference type="Pfam" id="PF14765">
    <property type="entry name" value="PS-DH"/>
    <property type="match status" value="1"/>
</dbReference>